<evidence type="ECO:0000313" key="9">
    <source>
        <dbReference type="Proteomes" id="UP001141327"/>
    </source>
</evidence>
<evidence type="ECO:0000256" key="3">
    <source>
        <dbReference type="ARBA" id="ARBA00022833"/>
    </source>
</evidence>
<evidence type="ECO:0000256" key="5">
    <source>
        <dbReference type="SAM" id="Coils"/>
    </source>
</evidence>
<feature type="coiled-coil region" evidence="5">
    <location>
        <begin position="309"/>
        <end position="379"/>
    </location>
</feature>
<feature type="coiled-coil region" evidence="5">
    <location>
        <begin position="57"/>
        <end position="126"/>
    </location>
</feature>
<gene>
    <name evidence="8" type="ORF">PAPYR_8196</name>
</gene>
<protein>
    <recommendedName>
        <fullName evidence="10">RING-type domain-containing protein</fullName>
    </recommendedName>
</protein>
<dbReference type="SUPFAM" id="SSF49599">
    <property type="entry name" value="TRAF domain-like"/>
    <property type="match status" value="1"/>
</dbReference>
<evidence type="ECO:0000313" key="8">
    <source>
        <dbReference type="EMBL" id="KAJ4456552.1"/>
    </source>
</evidence>
<keyword evidence="1 4" id="KW-0479">Metal-binding</keyword>
<dbReference type="Proteomes" id="UP001141327">
    <property type="component" value="Unassembled WGS sequence"/>
</dbReference>
<dbReference type="PROSITE" id="PS50145">
    <property type="entry name" value="ZF_TRAF"/>
    <property type="match status" value="1"/>
</dbReference>
<dbReference type="PANTHER" id="PTHR10131">
    <property type="entry name" value="TNF RECEPTOR ASSOCIATED FACTOR"/>
    <property type="match status" value="1"/>
</dbReference>
<evidence type="ECO:0000256" key="1">
    <source>
        <dbReference type="ARBA" id="ARBA00022723"/>
    </source>
</evidence>
<evidence type="ECO:0000259" key="6">
    <source>
        <dbReference type="PROSITE" id="PS50089"/>
    </source>
</evidence>
<evidence type="ECO:0000256" key="2">
    <source>
        <dbReference type="ARBA" id="ARBA00022771"/>
    </source>
</evidence>
<evidence type="ECO:0000256" key="4">
    <source>
        <dbReference type="PROSITE-ProRule" id="PRU00207"/>
    </source>
</evidence>
<reference evidence="8" key="1">
    <citation type="journal article" date="2022" name="bioRxiv">
        <title>Genomics of Preaxostyla Flagellates Illuminates Evolutionary Transitions and the Path Towards Mitochondrial Loss.</title>
        <authorList>
            <person name="Novak L.V.F."/>
            <person name="Treitli S.C."/>
            <person name="Pyrih J."/>
            <person name="Halakuc P."/>
            <person name="Pipaliya S.V."/>
            <person name="Vacek V."/>
            <person name="Brzon O."/>
            <person name="Soukal P."/>
            <person name="Eme L."/>
            <person name="Dacks J.B."/>
            <person name="Karnkowska A."/>
            <person name="Elias M."/>
            <person name="Hampl V."/>
        </authorList>
    </citation>
    <scope>NUCLEOTIDE SEQUENCE</scope>
    <source>
        <strain evidence="8">RCP-MX</strain>
    </source>
</reference>
<keyword evidence="5" id="KW-0175">Coiled coil</keyword>
<dbReference type="InterPro" id="IPR013083">
    <property type="entry name" value="Znf_RING/FYVE/PHD"/>
</dbReference>
<comment type="caution">
    <text evidence="8">The sequence shown here is derived from an EMBL/GenBank/DDBJ whole genome shotgun (WGS) entry which is preliminary data.</text>
</comment>
<dbReference type="InterPro" id="IPR001841">
    <property type="entry name" value="Znf_RING"/>
</dbReference>
<feature type="zinc finger region" description="TRAF-type" evidence="4">
    <location>
        <begin position="235"/>
        <end position="286"/>
    </location>
</feature>
<dbReference type="SUPFAM" id="SSF57850">
    <property type="entry name" value="RING/U-box"/>
    <property type="match status" value="1"/>
</dbReference>
<dbReference type="InterPro" id="IPR001293">
    <property type="entry name" value="Znf_TRAF"/>
</dbReference>
<dbReference type="EMBL" id="JAPMOS010000067">
    <property type="protein sequence ID" value="KAJ4456552.1"/>
    <property type="molecule type" value="Genomic_DNA"/>
</dbReference>
<organism evidence="8 9">
    <name type="scientific">Paratrimastix pyriformis</name>
    <dbReference type="NCBI Taxonomy" id="342808"/>
    <lineage>
        <taxon>Eukaryota</taxon>
        <taxon>Metamonada</taxon>
        <taxon>Preaxostyla</taxon>
        <taxon>Paratrimastigidae</taxon>
        <taxon>Paratrimastix</taxon>
    </lineage>
</organism>
<evidence type="ECO:0000259" key="7">
    <source>
        <dbReference type="PROSITE" id="PS50145"/>
    </source>
</evidence>
<dbReference type="InterPro" id="IPR013783">
    <property type="entry name" value="Ig-like_fold"/>
</dbReference>
<sequence length="527" mass="57467">MEEEMHDSVKGIRRAVAQLDTEVKRNMAQHQANIAIAAIKSISMAHITAHDHYRPLLARSQEELVMTRQDLAQCQEALATTRQELTVSKATADHRQAQLTQCQEQLAQCQEQLAQCQEHLAKSVQELGACRAQLSGQEKQLDYIFSAIGDDQSWRCPACHAHYEDPVSLSCGDTVCRACAAAVGETCPVCKGKFAREQLFPSRIAERQVKLMRCSCPNKPLGCPALLGVLDVEHHLGAECEWREEECDQCHQRVRRAQMGRHKDTTCACKPMACGYAGLGCEARCPQGDLAAHERDGVVAHVGLLMQRLAATSADLAQTRAQLARYEQELILTRAEMGDRLASSQADLTQTRQELAGCMAELAQTKERTQRQMDALRWHLEQLVTPPPSPEGLEAVWDGAAKQVALSWPAIPALAAAPGAAALPVRYRVQATVMAGQGDDANTSTTTTTTASITTTTTTTTTSMVIVYTGPECRCRYDFPPAGCPERVEVRFVVVAMRGLAESEPTATATCIRPAEIPSAPLALPLC</sequence>
<keyword evidence="9" id="KW-1185">Reference proteome</keyword>
<keyword evidence="2 4" id="KW-0863">Zinc-finger</keyword>
<dbReference type="Gene3D" id="2.60.40.10">
    <property type="entry name" value="Immunoglobulins"/>
    <property type="match status" value="1"/>
</dbReference>
<name>A0ABQ8UB70_9EUKA</name>
<feature type="domain" description="TRAF-type" evidence="7">
    <location>
        <begin position="235"/>
        <end position="286"/>
    </location>
</feature>
<proteinExistence type="predicted"/>
<dbReference type="PANTHER" id="PTHR10131:SF94">
    <property type="entry name" value="TNF RECEPTOR-ASSOCIATED FACTOR 4"/>
    <property type="match status" value="1"/>
</dbReference>
<keyword evidence="3 4" id="KW-0862">Zinc</keyword>
<dbReference type="PROSITE" id="PS50089">
    <property type="entry name" value="ZF_RING_2"/>
    <property type="match status" value="1"/>
</dbReference>
<dbReference type="Gene3D" id="3.30.40.10">
    <property type="entry name" value="Zinc/RING finger domain, C3HC4 (zinc finger)"/>
    <property type="match status" value="2"/>
</dbReference>
<accession>A0ABQ8UB70</accession>
<feature type="domain" description="RING-type" evidence="6">
    <location>
        <begin position="156"/>
        <end position="191"/>
    </location>
</feature>
<evidence type="ECO:0008006" key="10">
    <source>
        <dbReference type="Google" id="ProtNLM"/>
    </source>
</evidence>